<organism evidence="11 12">
    <name type="scientific">Corynebacterium spheniscorum</name>
    <dbReference type="NCBI Taxonomy" id="185761"/>
    <lineage>
        <taxon>Bacteria</taxon>
        <taxon>Bacillati</taxon>
        <taxon>Actinomycetota</taxon>
        <taxon>Actinomycetes</taxon>
        <taxon>Mycobacteriales</taxon>
        <taxon>Corynebacteriaceae</taxon>
        <taxon>Corynebacterium</taxon>
    </lineage>
</organism>
<dbReference type="FunFam" id="2.30.30.60:FF:000001">
    <property type="entry name" value="MscS Mechanosensitive ion channel"/>
    <property type="match status" value="1"/>
</dbReference>
<evidence type="ECO:0000313" key="12">
    <source>
        <dbReference type="Proteomes" id="UP000199065"/>
    </source>
</evidence>
<dbReference type="Pfam" id="PF00924">
    <property type="entry name" value="MS_channel_2nd"/>
    <property type="match status" value="1"/>
</dbReference>
<dbReference type="EMBL" id="FOPJ01000002">
    <property type="protein sequence ID" value="SFG26672.1"/>
    <property type="molecule type" value="Genomic_DNA"/>
</dbReference>
<dbReference type="PANTHER" id="PTHR30460:SF0">
    <property type="entry name" value="MODERATE CONDUCTANCE MECHANOSENSITIVE CHANNEL YBIO"/>
    <property type="match status" value="1"/>
</dbReference>
<feature type="domain" description="Mechanosensitive ion channel transmembrane helices 2/3" evidence="10">
    <location>
        <begin position="112"/>
        <end position="151"/>
    </location>
</feature>
<keyword evidence="12" id="KW-1185">Reference proteome</keyword>
<evidence type="ECO:0000259" key="9">
    <source>
        <dbReference type="Pfam" id="PF21082"/>
    </source>
</evidence>
<dbReference type="GO" id="GO:0008381">
    <property type="term" value="F:mechanosensitive monoatomic ion channel activity"/>
    <property type="evidence" value="ECO:0007669"/>
    <property type="project" value="InterPro"/>
</dbReference>
<comment type="subcellular location">
    <subcellularLocation>
        <location evidence="1">Cell membrane</location>
        <topology evidence="1">Multi-pass membrane protein</topology>
    </subcellularLocation>
</comment>
<keyword evidence="5 7" id="KW-1133">Transmembrane helix</keyword>
<keyword evidence="6 7" id="KW-0472">Membrane</keyword>
<evidence type="ECO:0000259" key="8">
    <source>
        <dbReference type="Pfam" id="PF00924"/>
    </source>
</evidence>
<dbReference type="InterPro" id="IPR011066">
    <property type="entry name" value="MscS_channel_C_sf"/>
</dbReference>
<dbReference type="STRING" id="185761.SAMN05660282_00417"/>
<dbReference type="InterPro" id="IPR045276">
    <property type="entry name" value="YbiO_bact"/>
</dbReference>
<evidence type="ECO:0000256" key="5">
    <source>
        <dbReference type="ARBA" id="ARBA00022989"/>
    </source>
</evidence>
<reference evidence="11 12" key="1">
    <citation type="submission" date="2016-10" db="EMBL/GenBank/DDBJ databases">
        <authorList>
            <person name="de Groot N.N."/>
        </authorList>
    </citation>
    <scope>NUCLEOTIDE SEQUENCE [LARGE SCALE GENOMIC DNA]</scope>
    <source>
        <strain>J11</strain>
        <strain evidence="12">PG 39</strain>
    </source>
</reference>
<dbReference type="GO" id="GO:0005886">
    <property type="term" value="C:plasma membrane"/>
    <property type="evidence" value="ECO:0007669"/>
    <property type="project" value="UniProtKB-SubCell"/>
</dbReference>
<dbReference type="InterPro" id="IPR049142">
    <property type="entry name" value="MS_channel_1st"/>
</dbReference>
<evidence type="ECO:0000256" key="2">
    <source>
        <dbReference type="ARBA" id="ARBA00008017"/>
    </source>
</evidence>
<feature type="domain" description="Mechanosensitive ion channel MscS" evidence="8">
    <location>
        <begin position="153"/>
        <end position="217"/>
    </location>
</feature>
<dbReference type="AlphaFoldDB" id="A0A1I2QE50"/>
<dbReference type="Pfam" id="PF21082">
    <property type="entry name" value="MS_channel_3rd"/>
    <property type="match status" value="1"/>
</dbReference>
<dbReference type="RefSeq" id="WP_092283941.1">
    <property type="nucleotide sequence ID" value="NZ_FOPJ01000002.1"/>
</dbReference>
<protein>
    <submittedName>
        <fullName evidence="11">Small conductance mechanosensitive channel</fullName>
    </submittedName>
</protein>
<feature type="transmembrane region" description="Helical" evidence="7">
    <location>
        <begin position="29"/>
        <end position="50"/>
    </location>
</feature>
<evidence type="ECO:0000256" key="6">
    <source>
        <dbReference type="ARBA" id="ARBA00023136"/>
    </source>
</evidence>
<dbReference type="InterPro" id="IPR049278">
    <property type="entry name" value="MS_channel_C"/>
</dbReference>
<comment type="similarity">
    <text evidence="2">Belongs to the MscS (TC 1.A.23) family.</text>
</comment>
<dbReference type="InterPro" id="IPR023408">
    <property type="entry name" value="MscS_beta-dom_sf"/>
</dbReference>
<evidence type="ECO:0000256" key="3">
    <source>
        <dbReference type="ARBA" id="ARBA00022475"/>
    </source>
</evidence>
<dbReference type="SUPFAM" id="SSF82689">
    <property type="entry name" value="Mechanosensitive channel protein MscS (YggB), C-terminal domain"/>
    <property type="match status" value="1"/>
</dbReference>
<feature type="transmembrane region" description="Helical" evidence="7">
    <location>
        <begin position="135"/>
        <end position="154"/>
    </location>
</feature>
<dbReference type="SUPFAM" id="SSF50182">
    <property type="entry name" value="Sm-like ribonucleoproteins"/>
    <property type="match status" value="1"/>
</dbReference>
<keyword evidence="3" id="KW-1003">Cell membrane</keyword>
<dbReference type="InterPro" id="IPR011014">
    <property type="entry name" value="MscS_channel_TM-2"/>
</dbReference>
<name>A0A1I2QE50_9CORY</name>
<evidence type="ECO:0000256" key="7">
    <source>
        <dbReference type="SAM" id="Phobius"/>
    </source>
</evidence>
<dbReference type="Proteomes" id="UP000199065">
    <property type="component" value="Unassembled WGS sequence"/>
</dbReference>
<evidence type="ECO:0000313" key="11">
    <source>
        <dbReference type="EMBL" id="SFG26672.1"/>
    </source>
</evidence>
<dbReference type="SUPFAM" id="SSF82861">
    <property type="entry name" value="Mechanosensitive channel protein MscS (YggB), transmembrane region"/>
    <property type="match status" value="1"/>
</dbReference>
<proteinExistence type="inferred from homology"/>
<dbReference type="InterPro" id="IPR006685">
    <property type="entry name" value="MscS_channel_2nd"/>
</dbReference>
<dbReference type="Pfam" id="PF21088">
    <property type="entry name" value="MS_channel_1st"/>
    <property type="match status" value="1"/>
</dbReference>
<sequence>MAITYLLASNQTLLPDSMVAREWLVDKPIAIGITLVVAFLVHWILVRLINKFARHHLNLKKKVTELPIIGGVVRTEAQKIEDDARAKAMADSREQRRQSRITTLAAVSKSAVAIIVWVWAGLAILSALGVNVTPIIASAGVVGVAIGFGAQSLVKDFLSGIFMLLEDQYGVGDTIDVGNGIVGDVEEVTLRLTTLRDIDGAIWYVRNGEIERVGNLSADYSIARVQIPVGLANDPEKVTEVIRTAATNVCADKNFSPAIMGEPVLNGVTEFHPDYQSYRVSVRTLPGQQWALQRELYARILKAMNDAGIATPYPHGIGISQHSAGAEN</sequence>
<evidence type="ECO:0000256" key="4">
    <source>
        <dbReference type="ARBA" id="ARBA00022692"/>
    </source>
</evidence>
<dbReference type="Gene3D" id="2.30.30.60">
    <property type="match status" value="1"/>
</dbReference>
<feature type="domain" description="Mechanosensitive ion channel MscS C-terminal" evidence="9">
    <location>
        <begin position="224"/>
        <end position="310"/>
    </location>
</feature>
<accession>A0A1I2QE50</accession>
<dbReference type="Gene3D" id="1.10.287.1260">
    <property type="match status" value="1"/>
</dbReference>
<feature type="transmembrane region" description="Helical" evidence="7">
    <location>
        <begin position="103"/>
        <end position="129"/>
    </location>
</feature>
<keyword evidence="4 7" id="KW-0812">Transmembrane</keyword>
<dbReference type="PANTHER" id="PTHR30460">
    <property type="entry name" value="MODERATE CONDUCTANCE MECHANOSENSITIVE CHANNEL YBIO"/>
    <property type="match status" value="1"/>
</dbReference>
<evidence type="ECO:0000256" key="1">
    <source>
        <dbReference type="ARBA" id="ARBA00004651"/>
    </source>
</evidence>
<dbReference type="OrthoDB" id="4638917at2"/>
<dbReference type="InterPro" id="IPR010920">
    <property type="entry name" value="LSM_dom_sf"/>
</dbReference>
<gene>
    <name evidence="11" type="ORF">SAMN05660282_00417</name>
</gene>
<dbReference type="Gene3D" id="3.30.70.100">
    <property type="match status" value="1"/>
</dbReference>
<evidence type="ECO:0000259" key="10">
    <source>
        <dbReference type="Pfam" id="PF21088"/>
    </source>
</evidence>